<reference evidence="13" key="4">
    <citation type="journal article" date="2022" name="Res Sq">
        <title>Comparative Genomics Reveals Insights into the Divergent Evolution of Astigmatic Mites and Household Pest Adaptations.</title>
        <authorList>
            <person name="Xiong Q."/>
            <person name="Wan A.T.-Y."/>
            <person name="Liu X.-Y."/>
            <person name="Fung C.S.-H."/>
            <person name="Xiao X."/>
            <person name="Malainual N."/>
            <person name="Hou J."/>
            <person name="Wang L."/>
            <person name="Wang M."/>
            <person name="Yang K."/>
            <person name="Cui Y."/>
            <person name="Leung E."/>
            <person name="Nong W."/>
            <person name="Shin S.-K."/>
            <person name="Au S."/>
            <person name="Jeong K.Y."/>
            <person name="Chew F.T."/>
            <person name="Hui J."/>
            <person name="Leung T.F."/>
            <person name="Tungtrongchitr A."/>
            <person name="Zhong N."/>
            <person name="Liu Z."/>
            <person name="Tsui S."/>
        </authorList>
    </citation>
    <scope>NUCLEOTIDE SEQUENCE</scope>
    <source>
        <strain evidence="13">Derf</strain>
        <tissue evidence="13">Whole organism</tissue>
    </source>
</reference>
<evidence type="ECO:0000256" key="8">
    <source>
        <dbReference type="PROSITE-ProRule" id="PRU00146"/>
    </source>
</evidence>
<evidence type="ECO:0000256" key="5">
    <source>
        <dbReference type="ARBA" id="ARBA00038371"/>
    </source>
</evidence>
<comment type="similarity">
    <text evidence="5">Belongs to the JADE family.</text>
</comment>
<evidence type="ECO:0000256" key="4">
    <source>
        <dbReference type="ARBA" id="ARBA00022833"/>
    </source>
</evidence>
<evidence type="ECO:0000256" key="3">
    <source>
        <dbReference type="ARBA" id="ARBA00022771"/>
    </source>
</evidence>
<evidence type="ECO:0000313" key="13">
    <source>
        <dbReference type="EMBL" id="KAH9526177.1"/>
    </source>
</evidence>
<proteinExistence type="inferred from homology"/>
<gene>
    <name evidence="13" type="primary">JADE2</name>
    <name evidence="13" type="ORF">DERF_000279</name>
    <name evidence="12" type="ORF">HUG17_8117</name>
</gene>
<dbReference type="FunFam" id="3.30.40.10:FF:000004">
    <property type="entry name" value="Jade family PHD finger 2"/>
    <property type="match status" value="1"/>
</dbReference>
<keyword evidence="4" id="KW-0862">Zinc</keyword>
<name>A0A922I695_DERFA</name>
<dbReference type="InterPro" id="IPR019787">
    <property type="entry name" value="Znf_PHD-finger"/>
</dbReference>
<feature type="region of interest" description="Disordered" evidence="9">
    <location>
        <begin position="643"/>
        <end position="669"/>
    </location>
</feature>
<dbReference type="PROSITE" id="PS01359">
    <property type="entry name" value="ZF_PHD_1"/>
    <property type="match status" value="1"/>
</dbReference>
<dbReference type="Pfam" id="PF13831">
    <property type="entry name" value="PHD_2"/>
    <property type="match status" value="1"/>
</dbReference>
<evidence type="ECO:0000256" key="7">
    <source>
        <dbReference type="ARBA" id="ARBA00068706"/>
    </source>
</evidence>
<dbReference type="PROSITE" id="PS51805">
    <property type="entry name" value="EPHD"/>
    <property type="match status" value="1"/>
</dbReference>
<dbReference type="PROSITE" id="PS50016">
    <property type="entry name" value="ZF_PHD_2"/>
    <property type="match status" value="1"/>
</dbReference>
<keyword evidence="2" id="KW-0677">Repeat</keyword>
<evidence type="ECO:0000313" key="14">
    <source>
        <dbReference type="Proteomes" id="UP000790347"/>
    </source>
</evidence>
<dbReference type="Proteomes" id="UP000790347">
    <property type="component" value="Unassembled WGS sequence"/>
</dbReference>
<keyword evidence="14" id="KW-1185">Reference proteome</keyword>
<dbReference type="SUPFAM" id="SSF57903">
    <property type="entry name" value="FYVE/PHD zinc finger"/>
    <property type="match status" value="1"/>
</dbReference>
<feature type="domain" description="PHD-type" evidence="10">
    <location>
        <begin position="191"/>
        <end position="241"/>
    </location>
</feature>
<comment type="function">
    <text evidence="6">May function as a negative regulator of the EGFR/Ras/MAPK signaling pathway during eye development.</text>
</comment>
<comment type="caution">
    <text evidence="13">The sequence shown here is derived from an EMBL/GenBank/DDBJ whole genome shotgun (WGS) entry which is preliminary data.</text>
</comment>
<dbReference type="InterPro" id="IPR011011">
    <property type="entry name" value="Znf_FYVE_PHD"/>
</dbReference>
<accession>A0A922I695</accession>
<dbReference type="InterPro" id="IPR050701">
    <property type="entry name" value="Histone_Mod_Regulator"/>
</dbReference>
<keyword evidence="3 8" id="KW-0863">Zinc-finger</keyword>
<organism evidence="13 14">
    <name type="scientific">Dermatophagoides farinae</name>
    <name type="common">American house dust mite</name>
    <dbReference type="NCBI Taxonomy" id="6954"/>
    <lineage>
        <taxon>Eukaryota</taxon>
        <taxon>Metazoa</taxon>
        <taxon>Ecdysozoa</taxon>
        <taxon>Arthropoda</taxon>
        <taxon>Chelicerata</taxon>
        <taxon>Arachnida</taxon>
        <taxon>Acari</taxon>
        <taxon>Acariformes</taxon>
        <taxon>Sarcoptiformes</taxon>
        <taxon>Astigmata</taxon>
        <taxon>Psoroptidia</taxon>
        <taxon>Analgoidea</taxon>
        <taxon>Pyroglyphidae</taxon>
        <taxon>Dermatophagoidinae</taxon>
        <taxon>Dermatophagoides</taxon>
    </lineage>
</organism>
<reference evidence="12" key="2">
    <citation type="submission" date="2020-06" db="EMBL/GenBank/DDBJ databases">
        <authorList>
            <person name="Ji K."/>
            <person name="Li J."/>
        </authorList>
    </citation>
    <scope>NUCLEOTIDE SEQUENCE</scope>
    <source>
        <strain evidence="12">JKM2019</strain>
        <tissue evidence="12">Whole body</tissue>
    </source>
</reference>
<feature type="region of interest" description="Disordered" evidence="9">
    <location>
        <begin position="740"/>
        <end position="759"/>
    </location>
</feature>
<protein>
    <recommendedName>
        <fullName evidence="7">PHD finger protein rhinoceros</fullName>
    </recommendedName>
</protein>
<dbReference type="Proteomes" id="UP000828236">
    <property type="component" value="Unassembled WGS sequence"/>
</dbReference>
<dbReference type="GO" id="GO:0006357">
    <property type="term" value="P:regulation of transcription by RNA polymerase II"/>
    <property type="evidence" value="ECO:0007669"/>
    <property type="project" value="TreeGrafter"/>
</dbReference>
<dbReference type="InterPro" id="IPR013083">
    <property type="entry name" value="Znf_RING/FYVE/PHD"/>
</dbReference>
<dbReference type="InterPro" id="IPR019786">
    <property type="entry name" value="Zinc_finger_PHD-type_CS"/>
</dbReference>
<dbReference type="SMART" id="SM00249">
    <property type="entry name" value="PHD"/>
    <property type="match status" value="2"/>
</dbReference>
<dbReference type="InterPro" id="IPR034732">
    <property type="entry name" value="EPHD"/>
</dbReference>
<evidence type="ECO:0000256" key="9">
    <source>
        <dbReference type="SAM" id="MobiDB-lite"/>
    </source>
</evidence>
<dbReference type="Gene3D" id="3.30.40.10">
    <property type="entry name" value="Zinc/RING finger domain, C3HC4 (zinc finger)"/>
    <property type="match status" value="2"/>
</dbReference>
<dbReference type="Pfam" id="PF13832">
    <property type="entry name" value="zf-HC5HC2H_2"/>
    <property type="match status" value="1"/>
</dbReference>
<dbReference type="InterPro" id="IPR001965">
    <property type="entry name" value="Znf_PHD"/>
</dbReference>
<evidence type="ECO:0000256" key="6">
    <source>
        <dbReference type="ARBA" id="ARBA00055261"/>
    </source>
</evidence>
<evidence type="ECO:0000259" key="11">
    <source>
        <dbReference type="PROSITE" id="PS51805"/>
    </source>
</evidence>
<reference evidence="12" key="3">
    <citation type="journal article" date="2021" name="World Allergy Organ. J.">
        <title>Chromosome-level assembly of Dermatophagoides farinae genome and transcriptome reveals two novel allergens Der f 37 and Der f 39.</title>
        <authorList>
            <person name="Chen J."/>
            <person name="Cai Z."/>
            <person name="Fan D."/>
            <person name="Hu J."/>
            <person name="Hou Y."/>
            <person name="He Y."/>
            <person name="Zhang Z."/>
            <person name="Zhao Z."/>
            <person name="Gao P."/>
            <person name="Hu W."/>
            <person name="Sun J."/>
            <person name="Li J."/>
            <person name="Ji K."/>
        </authorList>
    </citation>
    <scope>NUCLEOTIDE SEQUENCE</scope>
    <source>
        <strain evidence="12">JKM2019</strain>
    </source>
</reference>
<feature type="region of interest" description="Disordered" evidence="9">
    <location>
        <begin position="775"/>
        <end position="823"/>
    </location>
</feature>
<sequence length="823" mass="95182">MKSQDFAGPSEPKSSKRYKNDSYFFNESFNKSRIYNLEYRKKPAELVRKDLISAMKLPDHETLNRDDYLLILDSWREEWEKGVQVPVNPDSLPHSSVEMISEINNDLPSSSSKEFNLPKEWITTINTPENNRQTSSYELDLQDICWLQTVRESDLDLDLSQNFLEKVINLFEQHCAENIKDRQVGIEYDEHIVCDVCQNPDGEDGNEMVFCDLCNICVHQACYGIDEIPDGDWLCRSCQELDTNKKKPLCVLCPNVGGALKPTTKLNKWAHVSCVYWIPEAKFIDCNILEPIEIKSIPNWRWNLVCSLCNIKKGAPIICAEKNCRCSYHVTCAFKHKLKMKIVLTDEKSEIRLKSYCEKHSKQCTSQKKNNDTKINEIDFYAGSIGENANETDGQDKLNAQQCEFWKYIDVNQICQEISQIYNNNDSIIGNNSEIFSVVKNYSVNQTSLNQIVQLIYEYWKLKRLANYGNSLIKMTFEEKFQEQLKSHKNRILLLRYHLERLRTLTYMVCRREKIKQNWLNTQREILQKTSNLVDNPDLSIKSDGGQSLSMEHQKLFSKIITHHSIYPEKSDSNVLDRNSTEKMPVAQHAINNNPETEATTSAITKRRSSENSITNSLLRQLKRLKRSPISKQNPYARVYLNPTKSRKSTLSNCNSQEEETTEGSSIDKYHEILVNSDKSDFEDDKVVKKQLSKNNLSNNTTITPLLKCSYENGKKLMNTQLQKPIVCLSINGDENENIDSNEKINNSNGDIDHHHFSPTSKISNCRMIIRTGTDDRLPLSQNGNNNNNNNHHQYKKLRHHDHPDSTDTSSLSRKYPLRNKVK</sequence>
<dbReference type="PANTHER" id="PTHR13793:SF160">
    <property type="entry name" value="PHD FINGER PROTEIN RHINOCEROS"/>
    <property type="match status" value="1"/>
</dbReference>
<dbReference type="OrthoDB" id="20839at2759"/>
<dbReference type="CDD" id="cd15492">
    <property type="entry name" value="PHD_BRPF_JADE_like"/>
    <property type="match status" value="1"/>
</dbReference>
<dbReference type="EMBL" id="ASGP02000001">
    <property type="protein sequence ID" value="KAH9526177.1"/>
    <property type="molecule type" value="Genomic_DNA"/>
</dbReference>
<reference evidence="13" key="1">
    <citation type="submission" date="2013-05" db="EMBL/GenBank/DDBJ databases">
        <authorList>
            <person name="Yim A.K.Y."/>
            <person name="Chan T.F."/>
            <person name="Ji K.M."/>
            <person name="Liu X.Y."/>
            <person name="Zhou J.W."/>
            <person name="Li R.Q."/>
            <person name="Yang K.Y."/>
            <person name="Li J."/>
            <person name="Li M."/>
            <person name="Law P.T.W."/>
            <person name="Wu Y.L."/>
            <person name="Cai Z.L."/>
            <person name="Qin H."/>
            <person name="Bao Y."/>
            <person name="Leung R.K.K."/>
            <person name="Ng P.K.S."/>
            <person name="Zou J."/>
            <person name="Zhong X.J."/>
            <person name="Ran P.X."/>
            <person name="Zhong N.S."/>
            <person name="Liu Z.G."/>
            <person name="Tsui S.K.W."/>
        </authorList>
    </citation>
    <scope>NUCLEOTIDE SEQUENCE</scope>
    <source>
        <strain evidence="13">Derf</strain>
        <tissue evidence="13">Whole organism</tissue>
    </source>
</reference>
<dbReference type="GO" id="GO:0008270">
    <property type="term" value="F:zinc ion binding"/>
    <property type="evidence" value="ECO:0007669"/>
    <property type="project" value="UniProtKB-KW"/>
</dbReference>
<dbReference type="EMBL" id="SDOV01000005">
    <property type="protein sequence ID" value="KAH7640648.1"/>
    <property type="molecule type" value="Genomic_DNA"/>
</dbReference>
<evidence type="ECO:0000256" key="2">
    <source>
        <dbReference type="ARBA" id="ARBA00022737"/>
    </source>
</evidence>
<evidence type="ECO:0000256" key="1">
    <source>
        <dbReference type="ARBA" id="ARBA00022723"/>
    </source>
</evidence>
<dbReference type="PANTHER" id="PTHR13793">
    <property type="entry name" value="PHD FINGER PROTEINS"/>
    <property type="match status" value="1"/>
</dbReference>
<keyword evidence="1" id="KW-0479">Metal-binding</keyword>
<feature type="domain" description="PHD-type" evidence="11">
    <location>
        <begin position="247"/>
        <end position="361"/>
    </location>
</feature>
<evidence type="ECO:0000313" key="12">
    <source>
        <dbReference type="EMBL" id="KAH7640648.1"/>
    </source>
</evidence>
<dbReference type="AlphaFoldDB" id="A0A922I695"/>
<evidence type="ECO:0000259" key="10">
    <source>
        <dbReference type="PROSITE" id="PS50016"/>
    </source>
</evidence>